<evidence type="ECO:0000313" key="3">
    <source>
        <dbReference type="EMBL" id="COV39724.1"/>
    </source>
</evidence>
<dbReference type="Proteomes" id="UP000044938">
    <property type="component" value="Unassembled WGS sequence"/>
</dbReference>
<dbReference type="Proteomes" id="UP000049023">
    <property type="component" value="Unassembled WGS sequence"/>
</dbReference>
<gene>
    <name evidence="3" type="ORF">ERS007720_00122</name>
    <name evidence="2" type="ORF">ERS027661_03856</name>
</gene>
<protein>
    <submittedName>
        <fullName evidence="2">Uncharacterized protein</fullName>
    </submittedName>
</protein>
<reference evidence="4 5" key="1">
    <citation type="submission" date="2015-03" db="EMBL/GenBank/DDBJ databases">
        <authorList>
            <consortium name="Pathogen Informatics"/>
        </authorList>
    </citation>
    <scope>NUCLEOTIDE SEQUENCE [LARGE SCALE GENOMIC DNA]</scope>
    <source>
        <strain evidence="2 5">Bir 187</strain>
        <strain evidence="3 4">M09401471</strain>
    </source>
</reference>
<feature type="compositionally biased region" description="Low complexity" evidence="1">
    <location>
        <begin position="38"/>
        <end position="73"/>
    </location>
</feature>
<proteinExistence type="predicted"/>
<name>A0A655AIG2_MYCTX</name>
<dbReference type="EMBL" id="CNFU01001109">
    <property type="protein sequence ID" value="CKT03765.1"/>
    <property type="molecule type" value="Genomic_DNA"/>
</dbReference>
<evidence type="ECO:0000313" key="4">
    <source>
        <dbReference type="Proteomes" id="UP000044938"/>
    </source>
</evidence>
<dbReference type="AlphaFoldDB" id="A0A655AIG2"/>
<evidence type="ECO:0000313" key="2">
    <source>
        <dbReference type="EMBL" id="CKT03765.1"/>
    </source>
</evidence>
<feature type="region of interest" description="Disordered" evidence="1">
    <location>
        <begin position="28"/>
        <end position="81"/>
    </location>
</feature>
<evidence type="ECO:0000313" key="5">
    <source>
        <dbReference type="Proteomes" id="UP000049023"/>
    </source>
</evidence>
<organism evidence="2 5">
    <name type="scientific">Mycobacterium tuberculosis</name>
    <dbReference type="NCBI Taxonomy" id="1773"/>
    <lineage>
        <taxon>Bacteria</taxon>
        <taxon>Bacillati</taxon>
        <taxon>Actinomycetota</taxon>
        <taxon>Actinomycetes</taxon>
        <taxon>Mycobacteriales</taxon>
        <taxon>Mycobacteriaceae</taxon>
        <taxon>Mycobacterium</taxon>
        <taxon>Mycobacterium tuberculosis complex</taxon>
    </lineage>
</organism>
<dbReference type="EMBL" id="CSAJ01000007">
    <property type="protein sequence ID" value="COV39724.1"/>
    <property type="molecule type" value="Genomic_DNA"/>
</dbReference>
<accession>A0A655AIG2</accession>
<sequence>MRYQVSMSTRPPPIASWQLRMWSRKHNESRIDGGRGIGAASVTSSSATTAAGERTARSPAVRRPSAPRPTRSSNDTSGGIA</sequence>
<evidence type="ECO:0000256" key="1">
    <source>
        <dbReference type="SAM" id="MobiDB-lite"/>
    </source>
</evidence>